<sequence length="398" mass="44136">MIATISIDPVLSKFVILSMVIIVVGFILQVFKQPSIVTYLIVGVLVGPYGFKLVTDEILITNLGSLGLVLLLFFVGMEIHLPNLITNWKVSIIGTLIQIVFSVVVVWLLGKFFNWEINQVILLGFVISLSSTAVIVKLLQERGELFTKVGQNVLGVLIAQDILIVPMLIIMGYLGGNKPEITEIIKQIIGGLLIIGIIIYILIKKEIRLPFMSYISKDHEVQVFVAFTLCFGFSIITAFFGLSSALGAFVAGIILSSTKSTTWVHNSLHAFKIMFVALFFVSIGMLIDLQFLKVNAIIIGSLVLIVFVVNNAINILIMRLFCKDWKLSFYAGALLSQIGEFSFILGSTGYYSGIITIYSYQLIISTIALTLFISPLWINFARKIVKLHVPDNNFLLKN</sequence>
<dbReference type="PANTHER" id="PTHR42751:SF3">
    <property type="entry name" value="SODIUM_GLUTAMATE SYMPORTER"/>
    <property type="match status" value="1"/>
</dbReference>
<evidence type="ECO:0000256" key="3">
    <source>
        <dbReference type="ARBA" id="ARBA00022448"/>
    </source>
</evidence>
<keyword evidence="4 7" id="KW-0812">Transmembrane</keyword>
<dbReference type="PANTHER" id="PTHR42751">
    <property type="entry name" value="SODIUM/HYDROGEN EXCHANGER FAMILY/TRKA DOMAIN PROTEIN"/>
    <property type="match status" value="1"/>
</dbReference>
<keyword evidence="10" id="KW-1185">Reference proteome</keyword>
<name>A0ABS1HPT5_9BACT</name>
<evidence type="ECO:0000256" key="5">
    <source>
        <dbReference type="ARBA" id="ARBA00022989"/>
    </source>
</evidence>
<feature type="transmembrane region" description="Helical" evidence="7">
    <location>
        <begin position="58"/>
        <end position="76"/>
    </location>
</feature>
<feature type="transmembrane region" description="Helical" evidence="7">
    <location>
        <begin position="184"/>
        <end position="203"/>
    </location>
</feature>
<dbReference type="InterPro" id="IPR038770">
    <property type="entry name" value="Na+/solute_symporter_sf"/>
</dbReference>
<evidence type="ECO:0000256" key="1">
    <source>
        <dbReference type="ARBA" id="ARBA00004141"/>
    </source>
</evidence>
<evidence type="ECO:0000259" key="8">
    <source>
        <dbReference type="Pfam" id="PF00999"/>
    </source>
</evidence>
<dbReference type="Gene3D" id="1.20.1530.20">
    <property type="match status" value="1"/>
</dbReference>
<dbReference type="InterPro" id="IPR006153">
    <property type="entry name" value="Cation/H_exchanger_TM"/>
</dbReference>
<accession>A0ABS1HPT5</accession>
<comment type="caution">
    <text evidence="9">The sequence shown here is derived from an EMBL/GenBank/DDBJ whole genome shotgun (WGS) entry which is preliminary data.</text>
</comment>
<keyword evidence="3" id="KW-0813">Transport</keyword>
<organism evidence="9 10">
    <name type="scientific">Carboxylicivirga marina</name>
    <dbReference type="NCBI Taxonomy" id="2800988"/>
    <lineage>
        <taxon>Bacteria</taxon>
        <taxon>Pseudomonadati</taxon>
        <taxon>Bacteroidota</taxon>
        <taxon>Bacteroidia</taxon>
        <taxon>Marinilabiliales</taxon>
        <taxon>Marinilabiliaceae</taxon>
        <taxon>Carboxylicivirga</taxon>
    </lineage>
</organism>
<evidence type="ECO:0000256" key="6">
    <source>
        <dbReference type="ARBA" id="ARBA00023136"/>
    </source>
</evidence>
<feature type="transmembrane region" description="Helical" evidence="7">
    <location>
        <begin position="121"/>
        <end position="140"/>
    </location>
</feature>
<dbReference type="Proteomes" id="UP000605676">
    <property type="component" value="Unassembled WGS sequence"/>
</dbReference>
<feature type="transmembrane region" description="Helical" evidence="7">
    <location>
        <begin position="297"/>
        <end position="317"/>
    </location>
</feature>
<gene>
    <name evidence="9" type="ORF">JIV24_17605</name>
</gene>
<feature type="transmembrane region" description="Helical" evidence="7">
    <location>
        <begin position="357"/>
        <end position="378"/>
    </location>
</feature>
<feature type="transmembrane region" description="Helical" evidence="7">
    <location>
        <begin position="223"/>
        <end position="256"/>
    </location>
</feature>
<reference evidence="9 10" key="1">
    <citation type="submission" date="2021-01" db="EMBL/GenBank/DDBJ databases">
        <title>Carboxyliciviraga sp.nov., isolated from coastal sediments.</title>
        <authorList>
            <person name="Lu D."/>
            <person name="Zhang T."/>
        </authorList>
    </citation>
    <scope>NUCLEOTIDE SEQUENCE [LARGE SCALE GENOMIC DNA]</scope>
    <source>
        <strain evidence="9 10">N1Y132</strain>
    </source>
</reference>
<evidence type="ECO:0000256" key="2">
    <source>
        <dbReference type="ARBA" id="ARBA00005551"/>
    </source>
</evidence>
<evidence type="ECO:0000313" key="9">
    <source>
        <dbReference type="EMBL" id="MBK3519169.1"/>
    </source>
</evidence>
<feature type="domain" description="Cation/H+ exchanger transmembrane" evidence="8">
    <location>
        <begin position="20"/>
        <end position="378"/>
    </location>
</feature>
<comment type="similarity">
    <text evidence="2">Belongs to the monovalent cation:proton antiporter 2 (CPA2) transporter (TC 2.A.37) family.</text>
</comment>
<protein>
    <submittedName>
        <fullName evidence="9">Cation:proton antiporter</fullName>
    </submittedName>
</protein>
<dbReference type="Pfam" id="PF00999">
    <property type="entry name" value="Na_H_Exchanger"/>
    <property type="match status" value="1"/>
</dbReference>
<comment type="subcellular location">
    <subcellularLocation>
        <location evidence="1">Membrane</location>
        <topology evidence="1">Multi-pass membrane protein</topology>
    </subcellularLocation>
</comment>
<evidence type="ECO:0000256" key="4">
    <source>
        <dbReference type="ARBA" id="ARBA00022692"/>
    </source>
</evidence>
<dbReference type="RefSeq" id="WP_200466390.1">
    <property type="nucleotide sequence ID" value="NZ_JAENRR010000056.1"/>
</dbReference>
<proteinExistence type="inferred from homology"/>
<evidence type="ECO:0000313" key="10">
    <source>
        <dbReference type="Proteomes" id="UP000605676"/>
    </source>
</evidence>
<feature type="transmembrane region" description="Helical" evidence="7">
    <location>
        <begin position="88"/>
        <end position="109"/>
    </location>
</feature>
<feature type="transmembrane region" description="Helical" evidence="7">
    <location>
        <begin position="12"/>
        <end position="30"/>
    </location>
</feature>
<feature type="transmembrane region" description="Helical" evidence="7">
    <location>
        <begin position="329"/>
        <end position="351"/>
    </location>
</feature>
<feature type="transmembrane region" description="Helical" evidence="7">
    <location>
        <begin position="268"/>
        <end position="291"/>
    </location>
</feature>
<dbReference type="EMBL" id="JAENRR010000056">
    <property type="protein sequence ID" value="MBK3519169.1"/>
    <property type="molecule type" value="Genomic_DNA"/>
</dbReference>
<evidence type="ECO:0000256" key="7">
    <source>
        <dbReference type="SAM" id="Phobius"/>
    </source>
</evidence>
<keyword evidence="5 7" id="KW-1133">Transmembrane helix</keyword>
<feature type="transmembrane region" description="Helical" evidence="7">
    <location>
        <begin position="152"/>
        <end position="172"/>
    </location>
</feature>
<keyword evidence="6 7" id="KW-0472">Membrane</keyword>